<evidence type="ECO:0000313" key="2">
    <source>
        <dbReference type="Proteomes" id="UP001519460"/>
    </source>
</evidence>
<organism evidence="1 2">
    <name type="scientific">Batillaria attramentaria</name>
    <dbReference type="NCBI Taxonomy" id="370345"/>
    <lineage>
        <taxon>Eukaryota</taxon>
        <taxon>Metazoa</taxon>
        <taxon>Spiralia</taxon>
        <taxon>Lophotrochozoa</taxon>
        <taxon>Mollusca</taxon>
        <taxon>Gastropoda</taxon>
        <taxon>Caenogastropoda</taxon>
        <taxon>Sorbeoconcha</taxon>
        <taxon>Cerithioidea</taxon>
        <taxon>Batillariidae</taxon>
        <taxon>Batillaria</taxon>
    </lineage>
</organism>
<name>A0ABD0JZW1_9CAEN</name>
<sequence length="85" mass="9453">MKGLGLRMNVVAAVGHPDLRRPRGQSLIDSGKTGSGLKTDIASQAYQACCQYHSAIISYLRHSIIYTEWLKQTSSVRTKSQRFNV</sequence>
<comment type="caution">
    <text evidence="1">The sequence shown here is derived from an EMBL/GenBank/DDBJ whole genome shotgun (WGS) entry which is preliminary data.</text>
</comment>
<keyword evidence="2" id="KW-1185">Reference proteome</keyword>
<protein>
    <submittedName>
        <fullName evidence="1">Uncharacterized protein</fullName>
    </submittedName>
</protein>
<dbReference type="Proteomes" id="UP001519460">
    <property type="component" value="Unassembled WGS sequence"/>
</dbReference>
<proteinExistence type="predicted"/>
<reference evidence="1 2" key="1">
    <citation type="journal article" date="2023" name="Sci. Data">
        <title>Genome assembly of the Korean intertidal mud-creeper Batillaria attramentaria.</title>
        <authorList>
            <person name="Patra A.K."/>
            <person name="Ho P.T."/>
            <person name="Jun S."/>
            <person name="Lee S.J."/>
            <person name="Kim Y."/>
            <person name="Won Y.J."/>
        </authorList>
    </citation>
    <scope>NUCLEOTIDE SEQUENCE [LARGE SCALE GENOMIC DNA]</scope>
    <source>
        <strain evidence="1">Wonlab-2016</strain>
    </source>
</reference>
<gene>
    <name evidence="1" type="ORF">BaRGS_00028449</name>
</gene>
<dbReference type="AlphaFoldDB" id="A0ABD0JZW1"/>
<evidence type="ECO:0000313" key="1">
    <source>
        <dbReference type="EMBL" id="KAK7480281.1"/>
    </source>
</evidence>
<dbReference type="EMBL" id="JACVVK020000284">
    <property type="protein sequence ID" value="KAK7480281.1"/>
    <property type="molecule type" value="Genomic_DNA"/>
</dbReference>
<accession>A0ABD0JZW1</accession>